<accession>A0A221KAE7</accession>
<dbReference type="KEGG" id="vff:VITFI_CDS0031"/>
<name>A0A221KAE7_VITFI</name>
<gene>
    <name evidence="1" type="ORF">VITFI_CDS0031</name>
</gene>
<reference evidence="1 2" key="1">
    <citation type="submission" date="2017-07" db="EMBL/GenBank/DDBJ databases">
        <title>Complete Genome Sequence of the cosmetic ferment Vitreoscilla filiformis (ATCC15551).</title>
        <authorList>
            <person name="Contreras S."/>
            <person name="Sagory-Zalkind P."/>
            <person name="Blanquart H."/>
            <person name="Iltis A."/>
            <person name="Morand S.C."/>
        </authorList>
    </citation>
    <scope>NUCLEOTIDE SEQUENCE [LARGE SCALE GENOMIC DNA]</scope>
    <source>
        <strain evidence="1 2">ATCC 15551</strain>
    </source>
</reference>
<dbReference type="EMBL" id="CP022423">
    <property type="protein sequence ID" value="ASM75810.1"/>
    <property type="molecule type" value="Genomic_DNA"/>
</dbReference>
<dbReference type="AlphaFoldDB" id="A0A221KAE7"/>
<dbReference type="OrthoDB" id="9155334at2"/>
<evidence type="ECO:0000313" key="1">
    <source>
        <dbReference type="EMBL" id="ASM75810.1"/>
    </source>
</evidence>
<keyword evidence="2" id="KW-1185">Reference proteome</keyword>
<evidence type="ECO:0000313" key="2">
    <source>
        <dbReference type="Proteomes" id="UP000199729"/>
    </source>
</evidence>
<organism evidence="1 2">
    <name type="scientific">Vitreoscilla filiformis</name>
    <dbReference type="NCBI Taxonomy" id="63"/>
    <lineage>
        <taxon>Bacteria</taxon>
        <taxon>Pseudomonadati</taxon>
        <taxon>Pseudomonadota</taxon>
        <taxon>Betaproteobacteria</taxon>
        <taxon>Neisseriales</taxon>
        <taxon>Neisseriaceae</taxon>
        <taxon>Vitreoscilla</taxon>
    </lineage>
</organism>
<proteinExistence type="predicted"/>
<sequence>MATHADIQACLGSDAAQYATNKHKGGSSGNKGTRYEDFFIANKVVEAAAQLIELPMSPDPHIQGQHLGFVDDLRIAWPARTHYFQLKNACIVTWLTGEHPIATDFHCQKVLSEHCAEPDPHTSLVVSTSTLADSLAANMPAHIQDHTSVEHFPWHPTINRLVMERPALQGQLAELTHIEQATLDALSGTFGAVLMSCLQHPGGATVREIMVHASRMFPGQLRLLPPTENWENHLLPEFKRFLDAIQGLSYGASRGFFHWMGFGTSGVFGSSVLSEAFQEFQRNIIQTEPTTFEAFEEALP</sequence>
<protein>
    <submittedName>
        <fullName evidence="1">Uncharacterized protein</fullName>
    </submittedName>
</protein>
<dbReference type="RefSeq" id="WP_089415273.1">
    <property type="nucleotide sequence ID" value="NZ_CP022423.1"/>
</dbReference>
<dbReference type="Proteomes" id="UP000199729">
    <property type="component" value="Chromosome"/>
</dbReference>